<dbReference type="Proteomes" id="UP000566819">
    <property type="component" value="Unassembled WGS sequence"/>
</dbReference>
<accession>A0A8H4R7S9</accession>
<evidence type="ECO:0000313" key="2">
    <source>
        <dbReference type="Proteomes" id="UP000566819"/>
    </source>
</evidence>
<proteinExistence type="predicted"/>
<sequence>MMAILESTQSMCKPLSELFLVTHGKFGLGNILNKSTDITFYTYKNEPALFNLDVDSKTNAIILHDGATKKGNSQGWSQKGFPTNEYIIRHEANRINSKMEKINRNQYYVDDSSNTMGIAGPRSGRGACCVCGEGRRDAGSWYDTISEEFWDRMGDGSLDHGGNYFRR</sequence>
<gene>
    <name evidence="1" type="ORF">G7Y89_g12965</name>
</gene>
<dbReference type="OrthoDB" id="3532798at2759"/>
<evidence type="ECO:0000313" key="1">
    <source>
        <dbReference type="EMBL" id="KAF4625204.1"/>
    </source>
</evidence>
<keyword evidence="2" id="KW-1185">Reference proteome</keyword>
<organism evidence="1 2">
    <name type="scientific">Cudoniella acicularis</name>
    <dbReference type="NCBI Taxonomy" id="354080"/>
    <lineage>
        <taxon>Eukaryota</taxon>
        <taxon>Fungi</taxon>
        <taxon>Dikarya</taxon>
        <taxon>Ascomycota</taxon>
        <taxon>Pezizomycotina</taxon>
        <taxon>Leotiomycetes</taxon>
        <taxon>Helotiales</taxon>
        <taxon>Tricladiaceae</taxon>
        <taxon>Cudoniella</taxon>
    </lineage>
</organism>
<protein>
    <submittedName>
        <fullName evidence="1">Uncharacterized protein</fullName>
    </submittedName>
</protein>
<name>A0A8H4R7S9_9HELO</name>
<dbReference type="AlphaFoldDB" id="A0A8H4R7S9"/>
<comment type="caution">
    <text evidence="1">The sequence shown here is derived from an EMBL/GenBank/DDBJ whole genome shotgun (WGS) entry which is preliminary data.</text>
</comment>
<reference evidence="1 2" key="1">
    <citation type="submission" date="2020-03" db="EMBL/GenBank/DDBJ databases">
        <title>Draft Genome Sequence of Cudoniella acicularis.</title>
        <authorList>
            <person name="Buettner E."/>
            <person name="Kellner H."/>
        </authorList>
    </citation>
    <scope>NUCLEOTIDE SEQUENCE [LARGE SCALE GENOMIC DNA]</scope>
    <source>
        <strain evidence="1 2">DSM 108380</strain>
    </source>
</reference>
<dbReference type="EMBL" id="JAAMPI010001438">
    <property type="protein sequence ID" value="KAF4625204.1"/>
    <property type="molecule type" value="Genomic_DNA"/>
</dbReference>